<dbReference type="AlphaFoldDB" id="A0A6J6L9F3"/>
<gene>
    <name evidence="6" type="ORF">UFOPK2169_01156</name>
</gene>
<dbReference type="Pfam" id="PF00005">
    <property type="entry name" value="ABC_tran"/>
    <property type="match status" value="1"/>
</dbReference>
<evidence type="ECO:0000256" key="1">
    <source>
        <dbReference type="ARBA" id="ARBA00005417"/>
    </source>
</evidence>
<dbReference type="InterPro" id="IPR003593">
    <property type="entry name" value="AAA+_ATPase"/>
</dbReference>
<dbReference type="InterPro" id="IPR050153">
    <property type="entry name" value="Metal_Ion_Import_ABC"/>
</dbReference>
<evidence type="ECO:0000256" key="2">
    <source>
        <dbReference type="ARBA" id="ARBA00022448"/>
    </source>
</evidence>
<evidence type="ECO:0000313" key="6">
    <source>
        <dbReference type="EMBL" id="CAB4657264.1"/>
    </source>
</evidence>
<dbReference type="InterPro" id="IPR027417">
    <property type="entry name" value="P-loop_NTPase"/>
</dbReference>
<proteinExistence type="inferred from homology"/>
<evidence type="ECO:0000256" key="4">
    <source>
        <dbReference type="ARBA" id="ARBA00022840"/>
    </source>
</evidence>
<organism evidence="6">
    <name type="scientific">freshwater metagenome</name>
    <dbReference type="NCBI Taxonomy" id="449393"/>
    <lineage>
        <taxon>unclassified sequences</taxon>
        <taxon>metagenomes</taxon>
        <taxon>ecological metagenomes</taxon>
    </lineage>
</organism>
<dbReference type="PANTHER" id="PTHR42734">
    <property type="entry name" value="METAL TRANSPORT SYSTEM ATP-BINDING PROTEIN TM_0124-RELATED"/>
    <property type="match status" value="1"/>
</dbReference>
<evidence type="ECO:0000259" key="5">
    <source>
        <dbReference type="PROSITE" id="PS50893"/>
    </source>
</evidence>
<reference evidence="6" key="1">
    <citation type="submission" date="2020-05" db="EMBL/GenBank/DDBJ databases">
        <authorList>
            <person name="Chiriac C."/>
            <person name="Salcher M."/>
            <person name="Ghai R."/>
            <person name="Kavagutti S V."/>
        </authorList>
    </citation>
    <scope>NUCLEOTIDE SEQUENCE</scope>
</reference>
<dbReference type="Gene3D" id="3.40.50.300">
    <property type="entry name" value="P-loop containing nucleotide triphosphate hydrolases"/>
    <property type="match status" value="1"/>
</dbReference>
<dbReference type="SUPFAM" id="SSF52540">
    <property type="entry name" value="P-loop containing nucleoside triphosphate hydrolases"/>
    <property type="match status" value="1"/>
</dbReference>
<accession>A0A6J6L9F3</accession>
<sequence>MTSAVLEASHVGVTYNEDFRALTDASFSVGAGELIAVVGPNGAGKSTLFKALAGFVDHEGDVVVHGKHCHHLERQSIAYIPQQTDIDLRFPITVAEVVIAGRRRFHGRRMRTTQADITHVMTCLSQVDLGGMENRSLATLSGGQVQRVMLARALAQEADVLLLDEALSGVDAVHTDELITLFGNLAATGTSILVSTHDLSLVRSRFTRCLTVNKRLVGDGHPSAELADNKLEQLFSSTTQEEVL</sequence>
<feature type="domain" description="ABC transporter" evidence="5">
    <location>
        <begin position="6"/>
        <end position="239"/>
    </location>
</feature>
<dbReference type="EMBL" id="CAEZWE010000048">
    <property type="protein sequence ID" value="CAB4657264.1"/>
    <property type="molecule type" value="Genomic_DNA"/>
</dbReference>
<comment type="similarity">
    <text evidence="1">Belongs to the ABC transporter superfamily.</text>
</comment>
<dbReference type="GO" id="GO:0016887">
    <property type="term" value="F:ATP hydrolysis activity"/>
    <property type="evidence" value="ECO:0007669"/>
    <property type="project" value="InterPro"/>
</dbReference>
<name>A0A6J6L9F3_9ZZZZ</name>
<keyword evidence="4" id="KW-0067">ATP-binding</keyword>
<keyword evidence="3" id="KW-0547">Nucleotide-binding</keyword>
<dbReference type="PANTHER" id="PTHR42734:SF5">
    <property type="entry name" value="IRON TRANSPORT SYSTEM ATP-BINDING PROTEIN HI_0361-RELATED"/>
    <property type="match status" value="1"/>
</dbReference>
<keyword evidence="2" id="KW-0813">Transport</keyword>
<dbReference type="GO" id="GO:0005524">
    <property type="term" value="F:ATP binding"/>
    <property type="evidence" value="ECO:0007669"/>
    <property type="project" value="UniProtKB-KW"/>
</dbReference>
<dbReference type="PROSITE" id="PS50893">
    <property type="entry name" value="ABC_TRANSPORTER_2"/>
    <property type="match status" value="1"/>
</dbReference>
<dbReference type="SMART" id="SM00382">
    <property type="entry name" value="AAA"/>
    <property type="match status" value="1"/>
</dbReference>
<evidence type="ECO:0000256" key="3">
    <source>
        <dbReference type="ARBA" id="ARBA00022741"/>
    </source>
</evidence>
<dbReference type="InterPro" id="IPR003439">
    <property type="entry name" value="ABC_transporter-like_ATP-bd"/>
</dbReference>
<protein>
    <submittedName>
        <fullName evidence="6">Unannotated protein</fullName>
    </submittedName>
</protein>